<comment type="caution">
    <text evidence="2">The sequence shown here is derived from an EMBL/GenBank/DDBJ whole genome shotgun (WGS) entry which is preliminary data.</text>
</comment>
<dbReference type="SMART" id="SM00564">
    <property type="entry name" value="PQQ"/>
    <property type="match status" value="4"/>
</dbReference>
<dbReference type="PANTHER" id="PTHR34512:SF30">
    <property type="entry name" value="OUTER MEMBRANE PROTEIN ASSEMBLY FACTOR BAMB"/>
    <property type="match status" value="1"/>
</dbReference>
<dbReference type="Gene3D" id="2.60.40.10">
    <property type="entry name" value="Immunoglobulins"/>
    <property type="match status" value="2"/>
</dbReference>
<gene>
    <name evidence="2" type="ORF">H9828_02190</name>
</gene>
<dbReference type="SUPFAM" id="SSF50998">
    <property type="entry name" value="Quinoprotein alcohol dehydrogenase-like"/>
    <property type="match status" value="2"/>
</dbReference>
<proteinExistence type="predicted"/>
<dbReference type="Pfam" id="PF13360">
    <property type="entry name" value="PQQ_2"/>
    <property type="match status" value="1"/>
</dbReference>
<dbReference type="Proteomes" id="UP000886844">
    <property type="component" value="Unassembled WGS sequence"/>
</dbReference>
<dbReference type="PANTHER" id="PTHR34512">
    <property type="entry name" value="CELL SURFACE PROTEIN"/>
    <property type="match status" value="1"/>
</dbReference>
<dbReference type="Gene3D" id="2.40.128.630">
    <property type="match status" value="1"/>
</dbReference>
<reference evidence="2" key="1">
    <citation type="journal article" date="2021" name="PeerJ">
        <title>Extensive microbial diversity within the chicken gut microbiome revealed by metagenomics and culture.</title>
        <authorList>
            <person name="Gilroy R."/>
            <person name="Ravi A."/>
            <person name="Getino M."/>
            <person name="Pursley I."/>
            <person name="Horton D.L."/>
            <person name="Alikhan N.F."/>
            <person name="Baker D."/>
            <person name="Gharbi K."/>
            <person name="Hall N."/>
            <person name="Watson M."/>
            <person name="Adriaenssens E.M."/>
            <person name="Foster-Nyarko E."/>
            <person name="Jarju S."/>
            <person name="Secka A."/>
            <person name="Antonio M."/>
            <person name="Oren A."/>
            <person name="Chaudhuri R.R."/>
            <person name="La Ragione R."/>
            <person name="Hildebrand F."/>
            <person name="Pallen M.J."/>
        </authorList>
    </citation>
    <scope>NUCLEOTIDE SEQUENCE</scope>
    <source>
        <strain evidence="2">5134</strain>
    </source>
</reference>
<dbReference type="SMART" id="SM00089">
    <property type="entry name" value="PKD"/>
    <property type="match status" value="2"/>
</dbReference>
<dbReference type="InterPro" id="IPR022409">
    <property type="entry name" value="PKD/Chitinase_dom"/>
</dbReference>
<dbReference type="InterPro" id="IPR000601">
    <property type="entry name" value="PKD_dom"/>
</dbReference>
<dbReference type="EMBL" id="DXDA01000019">
    <property type="protein sequence ID" value="HIY68210.1"/>
    <property type="molecule type" value="Genomic_DNA"/>
</dbReference>
<evidence type="ECO:0000313" key="2">
    <source>
        <dbReference type="EMBL" id="HIY68210.1"/>
    </source>
</evidence>
<evidence type="ECO:0000259" key="1">
    <source>
        <dbReference type="PROSITE" id="PS50093"/>
    </source>
</evidence>
<organism evidence="2 3">
    <name type="scientific">Candidatus Alistipes intestinigallinarum</name>
    <dbReference type="NCBI Taxonomy" id="2838440"/>
    <lineage>
        <taxon>Bacteria</taxon>
        <taxon>Pseudomonadati</taxon>
        <taxon>Bacteroidota</taxon>
        <taxon>Bacteroidia</taxon>
        <taxon>Bacteroidales</taxon>
        <taxon>Rikenellaceae</taxon>
        <taxon>Alistipes</taxon>
    </lineage>
</organism>
<sequence>MNTLKHGISTVLLLLGAACSSDNTTDAPRAVLTVGISIDGEEFRQGEPIQFYGNAEVENGEIASYFWHFGFRGDETNHAEVQNPLVTFPAGGNFTVKFTVTSRDGAVATATREIYVIPDNMRPTAAFAWEPAEIIAGSPVRFSDASFDTDGEVVAWHWDFGDESTSEEQNPEHTYASEGFYMVTLSVTDDLGGTAEKQSTIRVISGTPEKQWNILWSKDFATGGSLATVSAAVGDDARIYALSTLGQLYAYDRDGNQLWSFDLTQNGTVLSTERLATPSVDTDGTVYVPVGNGVSGSNGYLYAIDGATGSEKWRLLLDDGAFPDLQAPVITTSYVAIGNHGTNGTFRIIDKATGTVKYAAQPSGGVYGGICATRTDVFFSCAKNDRGYFTYLPENGDWLMSTLSNNYGYGHSGKYTNPALDDAGNLYLAMCEGTSEKGYIACYVTEEFDDTAPVQATWSYTTEAPVTVGGCVLGAGGEVYALTESTSTSRGELIALSASGARLWSYPTPEPASGVPAVDSDGNIHYCDKAGYYTVLTSGGEELYREKIADAMETSPVISDYGIVYVLGQSGGNCRLYAIDIGIAGPADSPWPQRGQNARHSSVQR</sequence>
<dbReference type="CDD" id="cd00146">
    <property type="entry name" value="PKD"/>
    <property type="match status" value="2"/>
</dbReference>
<reference evidence="2" key="2">
    <citation type="submission" date="2021-04" db="EMBL/GenBank/DDBJ databases">
        <authorList>
            <person name="Gilroy R."/>
        </authorList>
    </citation>
    <scope>NUCLEOTIDE SEQUENCE</scope>
    <source>
        <strain evidence="2">5134</strain>
    </source>
</reference>
<dbReference type="InterPro" id="IPR011047">
    <property type="entry name" value="Quinoprotein_ADH-like_sf"/>
</dbReference>
<dbReference type="InterPro" id="IPR035986">
    <property type="entry name" value="PKD_dom_sf"/>
</dbReference>
<protein>
    <submittedName>
        <fullName evidence="2">PKD domain-containing protein</fullName>
    </submittedName>
</protein>
<dbReference type="SUPFAM" id="SSF49299">
    <property type="entry name" value="PKD domain"/>
    <property type="match status" value="2"/>
</dbReference>
<dbReference type="AlphaFoldDB" id="A0A9D2CC50"/>
<dbReference type="PROSITE" id="PS50093">
    <property type="entry name" value="PKD"/>
    <property type="match status" value="2"/>
</dbReference>
<dbReference type="InterPro" id="IPR002372">
    <property type="entry name" value="PQQ_rpt_dom"/>
</dbReference>
<dbReference type="Gene3D" id="2.130.10.10">
    <property type="entry name" value="YVTN repeat-like/Quinoprotein amine dehydrogenase"/>
    <property type="match status" value="1"/>
</dbReference>
<feature type="domain" description="PKD" evidence="1">
    <location>
        <begin position="58"/>
        <end position="116"/>
    </location>
</feature>
<dbReference type="InterPro" id="IPR013783">
    <property type="entry name" value="Ig-like_fold"/>
</dbReference>
<dbReference type="PROSITE" id="PS51257">
    <property type="entry name" value="PROKAR_LIPOPROTEIN"/>
    <property type="match status" value="1"/>
</dbReference>
<evidence type="ECO:0000313" key="3">
    <source>
        <dbReference type="Proteomes" id="UP000886844"/>
    </source>
</evidence>
<name>A0A9D2CC50_9BACT</name>
<dbReference type="InterPro" id="IPR015943">
    <property type="entry name" value="WD40/YVTN_repeat-like_dom_sf"/>
</dbReference>
<feature type="domain" description="PKD" evidence="1">
    <location>
        <begin position="123"/>
        <end position="208"/>
    </location>
</feature>
<accession>A0A9D2CC50</accession>
<dbReference type="Pfam" id="PF18911">
    <property type="entry name" value="PKD_4"/>
    <property type="match status" value="2"/>
</dbReference>
<dbReference type="InterPro" id="IPR018391">
    <property type="entry name" value="PQQ_b-propeller_rpt"/>
</dbReference>